<evidence type="ECO:0000256" key="7">
    <source>
        <dbReference type="ARBA" id="ARBA00022777"/>
    </source>
</evidence>
<feature type="domain" description="HAMP" evidence="13">
    <location>
        <begin position="199"/>
        <end position="252"/>
    </location>
</feature>
<dbReference type="FunFam" id="1.10.287.130:FF:000001">
    <property type="entry name" value="Two-component sensor histidine kinase"/>
    <property type="match status" value="1"/>
</dbReference>
<dbReference type="InterPro" id="IPR005467">
    <property type="entry name" value="His_kinase_dom"/>
</dbReference>
<keyword evidence="4" id="KW-0597">Phosphoprotein</keyword>
<dbReference type="InterPro" id="IPR004358">
    <property type="entry name" value="Sig_transdc_His_kin-like_C"/>
</dbReference>
<dbReference type="Gene3D" id="1.10.287.130">
    <property type="match status" value="1"/>
</dbReference>
<dbReference type="InterPro" id="IPR003661">
    <property type="entry name" value="HisK_dim/P_dom"/>
</dbReference>
<dbReference type="InterPro" id="IPR036890">
    <property type="entry name" value="HATPase_C_sf"/>
</dbReference>
<dbReference type="GO" id="GO:0000155">
    <property type="term" value="F:phosphorelay sensor kinase activity"/>
    <property type="evidence" value="ECO:0007669"/>
    <property type="project" value="InterPro"/>
</dbReference>
<dbReference type="EC" id="2.7.13.3" evidence="3"/>
<evidence type="ECO:0000259" key="13">
    <source>
        <dbReference type="PROSITE" id="PS50885"/>
    </source>
</evidence>
<dbReference type="Pfam" id="PF00672">
    <property type="entry name" value="HAMP"/>
    <property type="match status" value="1"/>
</dbReference>
<evidence type="ECO:0000256" key="11">
    <source>
        <dbReference type="SAM" id="Phobius"/>
    </source>
</evidence>
<evidence type="ECO:0000256" key="2">
    <source>
        <dbReference type="ARBA" id="ARBA00004370"/>
    </source>
</evidence>
<dbReference type="CDD" id="cd06225">
    <property type="entry name" value="HAMP"/>
    <property type="match status" value="1"/>
</dbReference>
<dbReference type="CDD" id="cd00082">
    <property type="entry name" value="HisKA"/>
    <property type="match status" value="1"/>
</dbReference>
<reference evidence="14 15" key="1">
    <citation type="submission" date="2011-09" db="EMBL/GenBank/DDBJ databases">
        <title>The draft genome of Treponema saccharophilum DSM 2985.</title>
        <authorList>
            <consortium name="US DOE Joint Genome Institute (JGI-PGF)"/>
            <person name="Lucas S."/>
            <person name="Copeland A."/>
            <person name="Lapidus A."/>
            <person name="Glavina del Rio T."/>
            <person name="Dalin E."/>
            <person name="Tice H."/>
            <person name="Bruce D."/>
            <person name="Goodwin L."/>
            <person name="Pitluck S."/>
            <person name="Peters L."/>
            <person name="Kyrpides N."/>
            <person name="Mavromatis K."/>
            <person name="Ivanova N."/>
            <person name="Markowitz V."/>
            <person name="Cheng J.-F."/>
            <person name="Hugenholtz P."/>
            <person name="Woyke T."/>
            <person name="Wu D."/>
            <person name="Gronow S."/>
            <person name="Wellnitz S."/>
            <person name="Brambilla E."/>
            <person name="Klenk H.-P."/>
            <person name="Eisen J.A."/>
        </authorList>
    </citation>
    <scope>NUCLEOTIDE SEQUENCE [LARGE SCALE GENOMIC DNA]</scope>
    <source>
        <strain evidence="14 15">DSM 2985</strain>
    </source>
</reference>
<comment type="subcellular location">
    <subcellularLocation>
        <location evidence="2">Membrane</location>
    </subcellularLocation>
</comment>
<evidence type="ECO:0000256" key="4">
    <source>
        <dbReference type="ARBA" id="ARBA00022553"/>
    </source>
</evidence>
<dbReference type="InterPro" id="IPR003594">
    <property type="entry name" value="HATPase_dom"/>
</dbReference>
<evidence type="ECO:0000313" key="15">
    <source>
        <dbReference type="Proteomes" id="UP000003571"/>
    </source>
</evidence>
<dbReference type="InterPro" id="IPR003660">
    <property type="entry name" value="HAMP_dom"/>
</dbReference>
<evidence type="ECO:0000256" key="10">
    <source>
        <dbReference type="ARBA" id="ARBA00023136"/>
    </source>
</evidence>
<keyword evidence="7 14" id="KW-0418">Kinase</keyword>
<dbReference type="SMART" id="SM00388">
    <property type="entry name" value="HisKA"/>
    <property type="match status" value="1"/>
</dbReference>
<keyword evidence="10 11" id="KW-0472">Membrane</keyword>
<dbReference type="Pfam" id="PF00512">
    <property type="entry name" value="HisKA"/>
    <property type="match status" value="1"/>
</dbReference>
<dbReference type="Gene3D" id="6.10.340.10">
    <property type="match status" value="1"/>
</dbReference>
<evidence type="ECO:0000256" key="6">
    <source>
        <dbReference type="ARBA" id="ARBA00022692"/>
    </source>
</evidence>
<dbReference type="PANTHER" id="PTHR45436">
    <property type="entry name" value="SENSOR HISTIDINE KINASE YKOH"/>
    <property type="match status" value="1"/>
</dbReference>
<dbReference type="CDD" id="cd00075">
    <property type="entry name" value="HATPase"/>
    <property type="match status" value="1"/>
</dbReference>
<dbReference type="PROSITE" id="PS50109">
    <property type="entry name" value="HIS_KIN"/>
    <property type="match status" value="1"/>
</dbReference>
<sequence length="479" mass="52778">MGRFFSTVAVRLAFRFFLVLSVAILVLSVAFVGVVQSFSIARQNSELVDAAGTIERMIVRRAMGEIDLPRARRRTESPNPREEFPPPPKNVIPYYISFVVSTADGLVLSTNDPLLPVLEETNGKIRHHFQRNFFIDGNLSIRYFSKKVEIDGKTLVIQTSRDIEREDAERFASAIFRAALLVTSPILIFSFLISLLITKNTMKPVVRITRAASKISSSSLDTQLSLSGTGDEIDELASAFNSLFSRLNADFERERQFTSDVSHELKTPVAVVLGQANLLLRWGKDDAGQLEKSLLSIRKEAKSMESIIANLLQISRIENGRITPKSERVEFLPLFSRIRDEFAHIAPLVSFDISAGEECAVRSDFELLHQVLTVVVSNSVRYAGEECAVSLKAERCCSSVVVFADDDGPGFSGDVLPHVFERFFRGDKAHNRADGGSGLGLSIARVIIGALGGSISAENVAPRGARIRIEIPFSGGDSR</sequence>
<dbReference type="Pfam" id="PF02518">
    <property type="entry name" value="HATPase_c"/>
    <property type="match status" value="1"/>
</dbReference>
<keyword evidence="6 11" id="KW-0812">Transmembrane</keyword>
<dbReference type="EMBL" id="AGRW01000037">
    <property type="protein sequence ID" value="EIC02563.1"/>
    <property type="molecule type" value="Genomic_DNA"/>
</dbReference>
<evidence type="ECO:0000256" key="8">
    <source>
        <dbReference type="ARBA" id="ARBA00022989"/>
    </source>
</evidence>
<dbReference type="AlphaFoldDB" id="H7EIN5"/>
<feature type="transmembrane region" description="Helical" evidence="11">
    <location>
        <begin position="12"/>
        <end position="35"/>
    </location>
</feature>
<dbReference type="RefSeq" id="WP_002702887.1">
    <property type="nucleotide sequence ID" value="NZ_AGRW01000037.1"/>
</dbReference>
<evidence type="ECO:0000256" key="9">
    <source>
        <dbReference type="ARBA" id="ARBA00023012"/>
    </source>
</evidence>
<dbReference type="InterPro" id="IPR036097">
    <property type="entry name" value="HisK_dim/P_sf"/>
</dbReference>
<dbReference type="Gene3D" id="3.30.565.10">
    <property type="entry name" value="Histidine kinase-like ATPase, C-terminal domain"/>
    <property type="match status" value="1"/>
</dbReference>
<dbReference type="SUPFAM" id="SSF158472">
    <property type="entry name" value="HAMP domain-like"/>
    <property type="match status" value="1"/>
</dbReference>
<dbReference type="InterPro" id="IPR050428">
    <property type="entry name" value="TCS_sensor_his_kinase"/>
</dbReference>
<accession>H7EIN5</accession>
<dbReference type="SUPFAM" id="SSF55874">
    <property type="entry name" value="ATPase domain of HSP90 chaperone/DNA topoisomerase II/histidine kinase"/>
    <property type="match status" value="1"/>
</dbReference>
<keyword evidence="8 11" id="KW-1133">Transmembrane helix</keyword>
<feature type="domain" description="Histidine kinase" evidence="12">
    <location>
        <begin position="260"/>
        <end position="475"/>
    </location>
</feature>
<dbReference type="PROSITE" id="PS50885">
    <property type="entry name" value="HAMP"/>
    <property type="match status" value="1"/>
</dbReference>
<dbReference type="OrthoDB" id="367096at2"/>
<name>H7EIN5_9SPIR</name>
<dbReference type="PRINTS" id="PR00344">
    <property type="entry name" value="BCTRLSENSOR"/>
</dbReference>
<dbReference type="GO" id="GO:0005886">
    <property type="term" value="C:plasma membrane"/>
    <property type="evidence" value="ECO:0007669"/>
    <property type="project" value="TreeGrafter"/>
</dbReference>
<feature type="transmembrane region" description="Helical" evidence="11">
    <location>
        <begin position="174"/>
        <end position="197"/>
    </location>
</feature>
<evidence type="ECO:0000256" key="5">
    <source>
        <dbReference type="ARBA" id="ARBA00022679"/>
    </source>
</evidence>
<dbReference type="SMART" id="SM00304">
    <property type="entry name" value="HAMP"/>
    <property type="match status" value="1"/>
</dbReference>
<evidence type="ECO:0000313" key="14">
    <source>
        <dbReference type="EMBL" id="EIC02563.1"/>
    </source>
</evidence>
<proteinExistence type="predicted"/>
<evidence type="ECO:0000256" key="3">
    <source>
        <dbReference type="ARBA" id="ARBA00012438"/>
    </source>
</evidence>
<dbReference type="eggNOG" id="COG5002">
    <property type="taxonomic scope" value="Bacteria"/>
</dbReference>
<keyword evidence="15" id="KW-1185">Reference proteome</keyword>
<dbReference type="STRING" id="907348.TresaDRAFT_2441"/>
<gene>
    <name evidence="14" type="ORF">TresaDRAFT_2441</name>
</gene>
<dbReference type="PATRIC" id="fig|907348.3.peg.690"/>
<comment type="caution">
    <text evidence="14">The sequence shown here is derived from an EMBL/GenBank/DDBJ whole genome shotgun (WGS) entry which is preliminary data.</text>
</comment>
<protein>
    <recommendedName>
        <fullName evidence="3">histidine kinase</fullName>
        <ecNumber evidence="3">2.7.13.3</ecNumber>
    </recommendedName>
</protein>
<evidence type="ECO:0000256" key="1">
    <source>
        <dbReference type="ARBA" id="ARBA00000085"/>
    </source>
</evidence>
<evidence type="ECO:0000259" key="12">
    <source>
        <dbReference type="PROSITE" id="PS50109"/>
    </source>
</evidence>
<organism evidence="14 15">
    <name type="scientific">Treponema saccharophilum DSM 2985</name>
    <dbReference type="NCBI Taxonomy" id="907348"/>
    <lineage>
        <taxon>Bacteria</taxon>
        <taxon>Pseudomonadati</taxon>
        <taxon>Spirochaetota</taxon>
        <taxon>Spirochaetia</taxon>
        <taxon>Spirochaetales</taxon>
        <taxon>Treponemataceae</taxon>
        <taxon>Treponema</taxon>
    </lineage>
</organism>
<dbReference type="Proteomes" id="UP000003571">
    <property type="component" value="Unassembled WGS sequence"/>
</dbReference>
<keyword evidence="9" id="KW-0902">Two-component regulatory system</keyword>
<dbReference type="PANTHER" id="PTHR45436:SF5">
    <property type="entry name" value="SENSOR HISTIDINE KINASE TRCS"/>
    <property type="match status" value="1"/>
</dbReference>
<dbReference type="SMART" id="SM00387">
    <property type="entry name" value="HATPase_c"/>
    <property type="match status" value="1"/>
</dbReference>
<comment type="catalytic activity">
    <reaction evidence="1">
        <text>ATP + protein L-histidine = ADP + protein N-phospho-L-histidine.</text>
        <dbReference type="EC" id="2.7.13.3"/>
    </reaction>
</comment>
<dbReference type="SUPFAM" id="SSF47384">
    <property type="entry name" value="Homodimeric domain of signal transducing histidine kinase"/>
    <property type="match status" value="1"/>
</dbReference>
<keyword evidence="5" id="KW-0808">Transferase</keyword>